<sequence>MAAVGLAQVDGVLEGARLAELLRGYQEVAALTPAQLGLLAAEIEHAALIIAFHRYYRHSVRFPDPARSAYHLEMVRFVESIPAGVEHAA</sequence>
<keyword evidence="2" id="KW-1185">Reference proteome</keyword>
<accession>A0ABW2GL71</accession>
<organism evidence="1 2">
    <name type="scientific">Streptomyces polyrhachis</name>
    <dbReference type="NCBI Taxonomy" id="1282885"/>
    <lineage>
        <taxon>Bacteria</taxon>
        <taxon>Bacillati</taxon>
        <taxon>Actinomycetota</taxon>
        <taxon>Actinomycetes</taxon>
        <taxon>Kitasatosporales</taxon>
        <taxon>Streptomycetaceae</taxon>
        <taxon>Streptomyces</taxon>
    </lineage>
</organism>
<proteinExistence type="predicted"/>
<protein>
    <submittedName>
        <fullName evidence="1">Uncharacterized protein</fullName>
    </submittedName>
</protein>
<dbReference type="RefSeq" id="WP_386416997.1">
    <property type="nucleotide sequence ID" value="NZ_JBHSZO010000033.1"/>
</dbReference>
<dbReference type="Proteomes" id="UP001596413">
    <property type="component" value="Unassembled WGS sequence"/>
</dbReference>
<evidence type="ECO:0000313" key="1">
    <source>
        <dbReference type="EMBL" id="MFC7220367.1"/>
    </source>
</evidence>
<dbReference type="EMBL" id="JBHSZO010000033">
    <property type="protein sequence ID" value="MFC7220367.1"/>
    <property type="molecule type" value="Genomic_DNA"/>
</dbReference>
<reference evidence="2" key="1">
    <citation type="journal article" date="2019" name="Int. J. Syst. Evol. Microbiol.">
        <title>The Global Catalogue of Microorganisms (GCM) 10K type strain sequencing project: providing services to taxonomists for standard genome sequencing and annotation.</title>
        <authorList>
            <consortium name="The Broad Institute Genomics Platform"/>
            <consortium name="The Broad Institute Genome Sequencing Center for Infectious Disease"/>
            <person name="Wu L."/>
            <person name="Ma J."/>
        </authorList>
    </citation>
    <scope>NUCLEOTIDE SEQUENCE [LARGE SCALE GENOMIC DNA]</scope>
    <source>
        <strain evidence="2">CGMCC 1.13681</strain>
    </source>
</reference>
<name>A0ABW2GL71_9ACTN</name>
<gene>
    <name evidence="1" type="ORF">ACFQLX_19685</name>
</gene>
<comment type="caution">
    <text evidence="1">The sequence shown here is derived from an EMBL/GenBank/DDBJ whole genome shotgun (WGS) entry which is preliminary data.</text>
</comment>
<evidence type="ECO:0000313" key="2">
    <source>
        <dbReference type="Proteomes" id="UP001596413"/>
    </source>
</evidence>